<evidence type="ECO:0000259" key="13">
    <source>
        <dbReference type="Pfam" id="PF01326"/>
    </source>
</evidence>
<evidence type="ECO:0000256" key="8">
    <source>
        <dbReference type="ARBA" id="ARBA00022777"/>
    </source>
</evidence>
<dbReference type="InterPro" id="IPR010121">
    <property type="entry name" value="Pyruvate_phosphate_dikinase"/>
</dbReference>
<reference evidence="15 16" key="1">
    <citation type="submission" date="2024-02" db="EMBL/GenBank/DDBJ databases">
        <title>Seven novel Bacillus-like species.</title>
        <authorList>
            <person name="Liu G."/>
        </authorList>
    </citation>
    <scope>NUCLEOTIDE SEQUENCE [LARGE SCALE GENOMIC DNA]</scope>
    <source>
        <strain evidence="15 16">FJAT-52991</strain>
    </source>
</reference>
<dbReference type="InterPro" id="IPR018274">
    <property type="entry name" value="PEP_util_AS"/>
</dbReference>
<dbReference type="Gene3D" id="3.30.470.20">
    <property type="entry name" value="ATP-grasp fold, B domain"/>
    <property type="match status" value="1"/>
</dbReference>
<dbReference type="InterPro" id="IPR040442">
    <property type="entry name" value="Pyrv_kinase-like_dom_sf"/>
</dbReference>
<dbReference type="GO" id="GO:0050242">
    <property type="term" value="F:pyruvate, phosphate dikinase activity"/>
    <property type="evidence" value="ECO:0007669"/>
    <property type="project" value="UniProtKB-EC"/>
</dbReference>
<dbReference type="InterPro" id="IPR000121">
    <property type="entry name" value="PEP_util_C"/>
</dbReference>
<comment type="catalytic activity">
    <reaction evidence="11">
        <text>pyruvate + phosphate + ATP = phosphoenolpyruvate + AMP + diphosphate + H(+)</text>
        <dbReference type="Rhea" id="RHEA:10756"/>
        <dbReference type="ChEBI" id="CHEBI:15361"/>
        <dbReference type="ChEBI" id="CHEBI:15378"/>
        <dbReference type="ChEBI" id="CHEBI:30616"/>
        <dbReference type="ChEBI" id="CHEBI:33019"/>
        <dbReference type="ChEBI" id="CHEBI:43474"/>
        <dbReference type="ChEBI" id="CHEBI:58702"/>
        <dbReference type="ChEBI" id="CHEBI:456215"/>
        <dbReference type="EC" id="2.7.9.1"/>
    </reaction>
</comment>
<keyword evidence="5 15" id="KW-0808">Transferase</keyword>
<keyword evidence="10" id="KW-0460">Magnesium</keyword>
<evidence type="ECO:0000313" key="15">
    <source>
        <dbReference type="EMBL" id="WXB94575.1"/>
    </source>
</evidence>
<dbReference type="Gene3D" id="3.20.20.60">
    <property type="entry name" value="Phosphoenolpyruvate-binding domains"/>
    <property type="match status" value="1"/>
</dbReference>
<keyword evidence="16" id="KW-1185">Reference proteome</keyword>
<evidence type="ECO:0000256" key="6">
    <source>
        <dbReference type="ARBA" id="ARBA00022723"/>
    </source>
</evidence>
<keyword evidence="7" id="KW-0547">Nucleotide-binding</keyword>
<keyword evidence="9" id="KW-0067">ATP-binding</keyword>
<dbReference type="Gene3D" id="1.20.80.30">
    <property type="match status" value="1"/>
</dbReference>
<dbReference type="InterPro" id="IPR023151">
    <property type="entry name" value="PEP_util_CS"/>
</dbReference>
<sequence>MGKFVYLFHEGQGDMKELLGGKGANLAEMTNIGLPVPYGFTITTEACNAYYESGKAIPSVVEQQTIEALNRLEEKMEKKLGDPENPLLVSVRSGSVFSMPGMMDTILNLGMNDETVVGMAKLTNNPRFAYDSYRRFIQMFSNVVLEIDTYYFEQLLEETREQKGYSSDPELTAEDWKEVIVGYKEIVKKHTKKAFPQDPKEQLFLAINAVFNSWNNQRAIIYRRLNKIPDHLGTAVNIQSMVFGNMGNDSGTGVAFTRNPSTGESVLYGEYLINAQGEDVVAGIRTPQPIATLQEEMPEVYKQFTETCHQLEQHYQEMQDIEFTVERGKLFILQTRNGKRTAQAAIRIAVEMEQEGIIDKKTALLRVDPDQLNQLLHRRIDDSIAKEILAKGLPASPGAATGQVVFDADEAEQLASQGQKVILVRPETTPDDIHGIVTSQAIVTSRGGMTSHAAVVARGMGKACICGCEALKIDLKAKQFMVGETVVNYGEIITIDGSTGEIILGEVPMIDPELSDEFLQLLTWADEERQMNVRANADTPEDAKKSFEFGAEGIGLCRTEHMFMDSKRIPIVQEMILAENFNERKAALEQLLPMQQSDFEGIFEAMQGYPVTVRLLDPPLHEFLPNKEELLVEVTKLQILDPQSKELKEKEQLLKKVRQLDEHNPMLGLRGCRLGMMYPEIYEMQAKAIFYAAAKLVEKGMAVQPEIMIPLVGHVNELKEMRQLVIDAANHIQEETGQTVAYTIGTMIEIPRAVLTADEIAVEADFFSFGTNDLTQTTFGYSRDDAEGKFLQAYIENKVLPENPFAVLDQNGVGKLVETGVKLGRATKAKLKTGVCGEHGGEKSSVEFFYKTGLDYVSCSPYRVPLARLAAAQASIRFNKEEM</sequence>
<evidence type="ECO:0000256" key="3">
    <source>
        <dbReference type="ARBA" id="ARBA00011994"/>
    </source>
</evidence>
<evidence type="ECO:0000256" key="4">
    <source>
        <dbReference type="ARBA" id="ARBA00020138"/>
    </source>
</evidence>
<dbReference type="PANTHER" id="PTHR22931">
    <property type="entry name" value="PHOSPHOENOLPYRUVATE DIKINASE-RELATED"/>
    <property type="match status" value="1"/>
</dbReference>
<dbReference type="PROSITE" id="PS00370">
    <property type="entry name" value="PEP_ENZYMES_PHOS_SITE"/>
    <property type="match status" value="1"/>
</dbReference>
<dbReference type="PROSITE" id="PS00742">
    <property type="entry name" value="PEP_ENZYMES_2"/>
    <property type="match status" value="1"/>
</dbReference>
<evidence type="ECO:0000259" key="14">
    <source>
        <dbReference type="Pfam" id="PF02896"/>
    </source>
</evidence>
<dbReference type="PIRSF" id="PIRSF000853">
    <property type="entry name" value="PPDK"/>
    <property type="match status" value="1"/>
</dbReference>
<keyword evidence="8" id="KW-0418">Kinase</keyword>
<feature type="domain" description="PEP-utilising enzyme mobile" evidence="12">
    <location>
        <begin position="419"/>
        <end position="500"/>
    </location>
</feature>
<comment type="similarity">
    <text evidence="2 11">Belongs to the PEP-utilizing enzyme family.</text>
</comment>
<dbReference type="Pfam" id="PF02896">
    <property type="entry name" value="PEP-utilizers_C"/>
    <property type="match status" value="1"/>
</dbReference>
<feature type="domain" description="Pyruvate phosphate dikinase AMP/ATP-binding" evidence="13">
    <location>
        <begin position="302"/>
        <end position="355"/>
    </location>
</feature>
<dbReference type="InterPro" id="IPR036637">
    <property type="entry name" value="Phosphohistidine_dom_sf"/>
</dbReference>
<dbReference type="InterPro" id="IPR013815">
    <property type="entry name" value="ATP_grasp_subdomain_1"/>
</dbReference>
<evidence type="ECO:0000256" key="10">
    <source>
        <dbReference type="ARBA" id="ARBA00022842"/>
    </source>
</evidence>
<organism evidence="15 16">
    <name type="scientific">Bacillus kandeliae</name>
    <dbReference type="NCBI Taxonomy" id="3129297"/>
    <lineage>
        <taxon>Bacteria</taxon>
        <taxon>Bacillati</taxon>
        <taxon>Bacillota</taxon>
        <taxon>Bacilli</taxon>
        <taxon>Bacillales</taxon>
        <taxon>Bacillaceae</taxon>
        <taxon>Bacillus</taxon>
    </lineage>
</organism>
<feature type="domain" description="Pyruvate phosphate dikinase AMP/ATP-binding" evidence="13">
    <location>
        <begin position="17"/>
        <end position="298"/>
    </location>
</feature>
<evidence type="ECO:0000256" key="7">
    <source>
        <dbReference type="ARBA" id="ARBA00022741"/>
    </source>
</evidence>
<dbReference type="PANTHER" id="PTHR22931:SF9">
    <property type="entry name" value="PYRUVATE, PHOSPHATE DIKINASE 1, CHLOROPLASTIC"/>
    <property type="match status" value="1"/>
</dbReference>
<dbReference type="NCBIfam" id="NF004531">
    <property type="entry name" value="PRK05878.1"/>
    <property type="match status" value="1"/>
</dbReference>
<evidence type="ECO:0000259" key="12">
    <source>
        <dbReference type="Pfam" id="PF00391"/>
    </source>
</evidence>
<dbReference type="Gene3D" id="1.10.189.10">
    <property type="entry name" value="Pyruvate Phosphate Dikinase, domain 2"/>
    <property type="match status" value="1"/>
</dbReference>
<dbReference type="Gene3D" id="3.30.1490.20">
    <property type="entry name" value="ATP-grasp fold, A domain"/>
    <property type="match status" value="1"/>
</dbReference>
<evidence type="ECO:0000256" key="5">
    <source>
        <dbReference type="ARBA" id="ARBA00022679"/>
    </source>
</evidence>
<dbReference type="SUPFAM" id="SSF52009">
    <property type="entry name" value="Phosphohistidine domain"/>
    <property type="match status" value="1"/>
</dbReference>
<dbReference type="InterPro" id="IPR015813">
    <property type="entry name" value="Pyrv/PenolPyrv_kinase-like_dom"/>
</dbReference>
<dbReference type="SUPFAM" id="SSF51621">
    <property type="entry name" value="Phosphoenolpyruvate/pyruvate domain"/>
    <property type="match status" value="1"/>
</dbReference>
<comment type="cofactor">
    <cofactor evidence="1 11">
        <name>Mg(2+)</name>
        <dbReference type="ChEBI" id="CHEBI:18420"/>
    </cofactor>
</comment>
<dbReference type="Pfam" id="PF01326">
    <property type="entry name" value="PPDK_N"/>
    <property type="match status" value="2"/>
</dbReference>
<evidence type="ECO:0000256" key="11">
    <source>
        <dbReference type="PIRNR" id="PIRNR000853"/>
    </source>
</evidence>
<dbReference type="Gene3D" id="3.50.30.10">
    <property type="entry name" value="Phosphohistidine domain"/>
    <property type="match status" value="1"/>
</dbReference>
<accession>A0ABZ2NBD5</accession>
<evidence type="ECO:0000256" key="1">
    <source>
        <dbReference type="ARBA" id="ARBA00001946"/>
    </source>
</evidence>
<keyword evidence="15" id="KW-0670">Pyruvate</keyword>
<evidence type="ECO:0000256" key="9">
    <source>
        <dbReference type="ARBA" id="ARBA00022840"/>
    </source>
</evidence>
<gene>
    <name evidence="15" type="primary">ppdK</name>
    <name evidence="15" type="ORF">WDJ61_08090</name>
</gene>
<dbReference type="Proteomes" id="UP001387364">
    <property type="component" value="Chromosome"/>
</dbReference>
<evidence type="ECO:0000256" key="2">
    <source>
        <dbReference type="ARBA" id="ARBA00007837"/>
    </source>
</evidence>
<evidence type="ECO:0000313" key="16">
    <source>
        <dbReference type="Proteomes" id="UP001387364"/>
    </source>
</evidence>
<dbReference type="InterPro" id="IPR008279">
    <property type="entry name" value="PEP-util_enz_mobile_dom"/>
</dbReference>
<dbReference type="RefSeq" id="WP_338754339.1">
    <property type="nucleotide sequence ID" value="NZ_CP147404.1"/>
</dbReference>
<dbReference type="EC" id="2.7.9.1" evidence="3 11"/>
<feature type="domain" description="PEP-utilising enzyme C-terminal" evidence="14">
    <location>
        <begin position="516"/>
        <end position="874"/>
    </location>
</feature>
<protein>
    <recommendedName>
        <fullName evidence="4 11">Pyruvate, phosphate dikinase</fullName>
        <ecNumber evidence="3 11">2.7.9.1</ecNumber>
    </recommendedName>
</protein>
<dbReference type="Pfam" id="PF00391">
    <property type="entry name" value="PEP-utilizers"/>
    <property type="match status" value="1"/>
</dbReference>
<dbReference type="SUPFAM" id="SSF56059">
    <property type="entry name" value="Glutathione synthetase ATP-binding domain-like"/>
    <property type="match status" value="1"/>
</dbReference>
<proteinExistence type="inferred from homology"/>
<name>A0ABZ2NBD5_9BACI</name>
<dbReference type="NCBIfam" id="TIGR01828">
    <property type="entry name" value="pyru_phos_dikin"/>
    <property type="match status" value="1"/>
</dbReference>
<keyword evidence="6" id="KW-0479">Metal-binding</keyword>
<dbReference type="EMBL" id="CP147404">
    <property type="protein sequence ID" value="WXB94575.1"/>
    <property type="molecule type" value="Genomic_DNA"/>
</dbReference>
<dbReference type="InterPro" id="IPR002192">
    <property type="entry name" value="PPDK_AMP/ATP-bd"/>
</dbReference>